<keyword evidence="10" id="KW-1160">Virus entry into host cell</keyword>
<keyword evidence="12" id="KW-1185">Reference proteome</keyword>
<evidence type="ECO:0000256" key="9">
    <source>
        <dbReference type="ARBA" id="ARBA00023219"/>
    </source>
</evidence>
<evidence type="ECO:0000256" key="8">
    <source>
        <dbReference type="ARBA" id="ARBA00023009"/>
    </source>
</evidence>
<dbReference type="EMBL" id="LC776701">
    <property type="protein sequence ID" value="BEQ12893.1"/>
    <property type="molecule type" value="Genomic_DNA"/>
</dbReference>
<evidence type="ECO:0000256" key="10">
    <source>
        <dbReference type="ARBA" id="ARBA00023296"/>
    </source>
</evidence>
<dbReference type="GO" id="GO:0099002">
    <property type="term" value="P:symbiont genome ejection through host cell envelope, short tail mechanism"/>
    <property type="evidence" value="ECO:0007669"/>
    <property type="project" value="UniProtKB-KW"/>
</dbReference>
<keyword evidence="3" id="KW-1244">Viral short tail ejection system</keyword>
<evidence type="ECO:0000256" key="7">
    <source>
        <dbReference type="ARBA" id="ARBA00022950"/>
    </source>
</evidence>
<accession>A0AAU9E6X2</accession>
<proteinExistence type="predicted"/>
<dbReference type="Proteomes" id="UP001304640">
    <property type="component" value="Segment"/>
</dbReference>
<evidence type="ECO:0000313" key="11">
    <source>
        <dbReference type="EMBL" id="BEQ12893.1"/>
    </source>
</evidence>
<evidence type="ECO:0000256" key="6">
    <source>
        <dbReference type="ARBA" id="ARBA00022844"/>
    </source>
</evidence>
<gene>
    <name evidence="11" type="ORF">Ep4_034</name>
</gene>
<name>A0AAU9E6X2_9CAUD</name>
<evidence type="ECO:0000256" key="5">
    <source>
        <dbReference type="ARBA" id="ARBA00022612"/>
    </source>
</evidence>
<evidence type="ECO:0000256" key="2">
    <source>
        <dbReference type="ARBA" id="ARBA00004328"/>
    </source>
</evidence>
<dbReference type="Pfam" id="PF12236">
    <property type="entry name" value="Head-tail_con"/>
    <property type="match status" value="1"/>
</dbReference>
<sequence>MNTEASYESLFKEYQDDSAILRMEKYARWSLPTIFANPELRSGKQVAVQRDYQSVGAMLTNNLASKLASLLFPSNQSFFRLDSTVHSDTMSKELGVQTTELASAMAKLENDAYRRIFLRASYHQIVHTMKLLITTGNALLYRDSADTNLHAYSLRQYSLLRDGSGKVLDMILKERTTREMLPEDKRTAFEGRKEYDALNLYTRIKRESRSVGDVYVVTQCVEHVKLDTADEYPEAICPYIPVCWNLVTGENYGRGLVEDYAGDFAKLSELSEALALYEIEACRVLHLAAPGAGGDVDSMAEQDSGAWVSADPGKVQAYEAGDYNKIVALSADLQQITQRLSPAFMYTGNTRDAERVDILALVKLH</sequence>
<keyword evidence="9" id="KW-0231">Viral genome packaging</keyword>
<keyword evidence="6" id="KW-0946">Virion</keyword>
<dbReference type="GO" id="GO:0044423">
    <property type="term" value="C:virion component"/>
    <property type="evidence" value="ECO:0007669"/>
    <property type="project" value="UniProtKB-KW"/>
</dbReference>
<comment type="subcellular location">
    <subcellularLocation>
        <location evidence="2">Virion</location>
    </subcellularLocation>
</comment>
<evidence type="ECO:0000256" key="3">
    <source>
        <dbReference type="ARBA" id="ARBA00022470"/>
    </source>
</evidence>
<comment type="function">
    <text evidence="1">Forms the portal vertex of the capsid. This portal plays critical roles in head assembly, genome packaging, neck/tail attachment, and genome ejection. The portal protein multimerizes as a single ring-shaped homododecamer arranged around a central channel.</text>
</comment>
<keyword evidence="7" id="KW-0118">Viral capsid assembly</keyword>
<evidence type="ECO:0000256" key="1">
    <source>
        <dbReference type="ARBA" id="ARBA00003421"/>
    </source>
</evidence>
<organism evidence="11 12">
    <name type="scientific">Pseudomonas phage Ep4</name>
    <dbReference type="NCBI Taxonomy" id="3057492"/>
    <lineage>
        <taxon>Viruses</taxon>
        <taxon>Duplodnaviria</taxon>
        <taxon>Heunggongvirae</taxon>
        <taxon>Uroviricota</taxon>
        <taxon>Caudoviricetes</taxon>
        <taxon>Autographivirales</taxon>
        <taxon>Autoscriptoviridae</taxon>
        <taxon>Corkvirinae</taxon>
        <taxon>Actinidiaevirus</taxon>
        <taxon>Actinidiaevirus Ep4</taxon>
    </lineage>
</organism>
<keyword evidence="8" id="KW-1171">Viral genome ejection through host cell envelope</keyword>
<protein>
    <submittedName>
        <fullName evidence="11">Collar protein</fullName>
    </submittedName>
</protein>
<evidence type="ECO:0000313" key="12">
    <source>
        <dbReference type="Proteomes" id="UP001304640"/>
    </source>
</evidence>
<keyword evidence="5" id="KW-1188">Viral release from host cell</keyword>
<reference evidence="11 12" key="1">
    <citation type="submission" date="2023-07" db="EMBL/GenBank/DDBJ databases">
        <title>Complete genome sequence of Pseudomonas phage Ep4.</title>
        <authorList>
            <person name="Aono M."/>
            <person name="Yagi H."/>
            <person name="Kobayashi K."/>
        </authorList>
    </citation>
    <scope>NUCLEOTIDE SEQUENCE [LARGE SCALE GENOMIC DNA]</scope>
    <source>
        <strain evidence="11 12">Ep4</strain>
    </source>
</reference>
<evidence type="ECO:0000256" key="4">
    <source>
        <dbReference type="ARBA" id="ARBA00022595"/>
    </source>
</evidence>
<dbReference type="InterPro" id="IPR020991">
    <property type="entry name" value="Connector_podovirus"/>
</dbReference>
<keyword evidence="4" id="KW-1162">Viral penetration into host cytoplasm</keyword>